<dbReference type="FunFam" id="2.60.40.60:FF:000011">
    <property type="entry name" value="Cadherin 1"/>
    <property type="match status" value="1"/>
</dbReference>
<gene>
    <name evidence="20" type="ORF">EH28_06641</name>
</gene>
<comment type="function">
    <text evidence="17">A component of desmosome cell-cell junctions which are required for positive regulation of cellular adhesion. Involved in the interaction of plaque proteins and intermediate filaments mediating cell-cell adhesion.</text>
</comment>
<dbReference type="GO" id="GO:0005886">
    <property type="term" value="C:plasma membrane"/>
    <property type="evidence" value="ECO:0007669"/>
    <property type="project" value="UniProtKB-SubCell"/>
</dbReference>
<dbReference type="InterPro" id="IPR015919">
    <property type="entry name" value="Cadherin-like_sf"/>
</dbReference>
<keyword evidence="5 16" id="KW-0812">Transmembrane</keyword>
<dbReference type="GO" id="GO:0045216">
    <property type="term" value="P:cell-cell junction organization"/>
    <property type="evidence" value="ECO:0007669"/>
    <property type="project" value="UniProtKB-ARBA"/>
</dbReference>
<dbReference type="Gene3D" id="2.60.40.60">
    <property type="entry name" value="Cadherins"/>
    <property type="match status" value="5"/>
</dbReference>
<dbReference type="PANTHER" id="PTHR24025">
    <property type="entry name" value="DESMOGLEIN FAMILY MEMBER"/>
    <property type="match status" value="1"/>
</dbReference>
<keyword evidence="8" id="KW-0677">Repeat</keyword>
<keyword evidence="10 16" id="KW-0130">Cell adhesion</keyword>
<dbReference type="PROSITE" id="PS50268">
    <property type="entry name" value="CADHERIN_2"/>
    <property type="match status" value="4"/>
</dbReference>
<dbReference type="FunFam" id="4.10.900.10:FF:000003">
    <property type="entry name" value="Desmoglein 1"/>
    <property type="match status" value="1"/>
</dbReference>
<dbReference type="InterPro" id="IPR008972">
    <property type="entry name" value="Cupredoxin"/>
</dbReference>
<dbReference type="InterPro" id="IPR002126">
    <property type="entry name" value="Cadherin-like_dom"/>
</dbReference>
<evidence type="ECO:0000256" key="14">
    <source>
        <dbReference type="ARBA" id="ARBA00023180"/>
    </source>
</evidence>
<dbReference type="InterPro" id="IPR027397">
    <property type="entry name" value="Catenin-bd_sf"/>
</dbReference>
<dbReference type="PROSITE" id="PS00232">
    <property type="entry name" value="CADHERIN_1"/>
    <property type="match status" value="3"/>
</dbReference>
<evidence type="ECO:0000256" key="6">
    <source>
        <dbReference type="ARBA" id="ARBA00022723"/>
    </source>
</evidence>
<accession>A0A0F8ADV8</accession>
<evidence type="ECO:0000256" key="10">
    <source>
        <dbReference type="ARBA" id="ARBA00022889"/>
    </source>
</evidence>
<dbReference type="PRINTS" id="PR01818">
    <property type="entry name" value="DESMOCADHERN"/>
</dbReference>
<feature type="region of interest" description="Disordered" evidence="18">
    <location>
        <begin position="1403"/>
        <end position="1426"/>
    </location>
</feature>
<dbReference type="InterPro" id="IPR020894">
    <property type="entry name" value="Cadherin_CS"/>
</dbReference>
<evidence type="ECO:0000256" key="5">
    <source>
        <dbReference type="ARBA" id="ARBA00022692"/>
    </source>
</evidence>
<dbReference type="Gene3D" id="4.10.900.10">
    <property type="entry name" value="TCF3-CBD (Catenin binding domain)"/>
    <property type="match status" value="1"/>
</dbReference>
<keyword evidence="12" id="KW-1133">Transmembrane helix</keyword>
<dbReference type="PRINTS" id="PR00205">
    <property type="entry name" value="CADHERIN"/>
</dbReference>
<dbReference type="SUPFAM" id="SSF49313">
    <property type="entry name" value="Cadherin-like"/>
    <property type="match status" value="4"/>
</dbReference>
<dbReference type="SMART" id="SM00112">
    <property type="entry name" value="CA"/>
    <property type="match status" value="4"/>
</dbReference>
<comment type="subcellular location">
    <subcellularLocation>
        <location evidence="2">Cell junction</location>
        <location evidence="2">Desmosome</location>
    </subcellularLocation>
    <subcellularLocation>
        <location evidence="1 16">Cell membrane</location>
        <topology evidence="1 16">Single-pass type I membrane protein</topology>
    </subcellularLocation>
</comment>
<evidence type="ECO:0000256" key="18">
    <source>
        <dbReference type="SAM" id="MobiDB-lite"/>
    </source>
</evidence>
<dbReference type="EMBL" id="KQ042474">
    <property type="protein sequence ID" value="KKF14314.1"/>
    <property type="molecule type" value="Genomic_DNA"/>
</dbReference>
<evidence type="ECO:0000256" key="8">
    <source>
        <dbReference type="ARBA" id="ARBA00022737"/>
    </source>
</evidence>
<dbReference type="CDD" id="cd11304">
    <property type="entry name" value="Cadherin_repeat"/>
    <property type="match status" value="4"/>
</dbReference>
<dbReference type="PANTHER" id="PTHR24025:SF29">
    <property type="entry name" value="DESMOGLEIN-2-LIKE-RELATED"/>
    <property type="match status" value="1"/>
</dbReference>
<dbReference type="GO" id="GO:0007156">
    <property type="term" value="P:homophilic cell adhesion via plasma membrane adhesion molecules"/>
    <property type="evidence" value="ECO:0007669"/>
    <property type="project" value="InterPro"/>
</dbReference>
<feature type="region of interest" description="Disordered" evidence="18">
    <location>
        <begin position="518"/>
        <end position="544"/>
    </location>
</feature>
<feature type="domain" description="Cadherin" evidence="19">
    <location>
        <begin position="220"/>
        <end position="300"/>
    </location>
</feature>
<dbReference type="FunFam" id="2.60.40.60:FF:000083">
    <property type="entry name" value="Desmoglein 1"/>
    <property type="match status" value="1"/>
</dbReference>
<evidence type="ECO:0000256" key="2">
    <source>
        <dbReference type="ARBA" id="ARBA00004568"/>
    </source>
</evidence>
<sequence length="1505" mass="162926">MVKDSTATVREGKTTLKKGMTNQGQMFLLQQQPVYYTTTPVLQPMQYVVQPQVQNTMVLAEAPATNLQGMVLVNGTQTGPAQGMVVQGQTMISNGQVQGPSMMLVDRSGVQGGGVNLIHTGNLSGSQTMMVVEGKVPTGSMKVLKGNQTCYVPGGTLKQGGISGSQGVLVVGGPISNGGQLIQETGDLSQMSDISGSQRVLHSKGITSTGSQNHVISPQSNNDNKDIIYSLEGIGANQYPFHVFVVDPESGAIRLTQKLDREYISLYNLSAISKYRYSRVAQKINIYIRVLDENDNPPVFGIIHPGVVNELSAAGTPVMKLTATDADEPGNENSQIAYSIINQNPAHDMFYITSDGTIYVRDSALDATLMQLRESQYTLTVKAQDLNGKPEGNSATGTVVIKVEDVNDHLPTLEKEEYEGSIEENTQGVEVMRLKTEDLDQKGTDNWETIFDIVKGNEAGYFSIKTDPKTNEGILMLDKAVDYEDVKNLELGIGVRNKAPYIGPVGISGTSIHFGGGGGGASGASGGGGGAWASEASSGGSSWQTGSTFKTYPIKINVKNQPEPPSFEPKVKAIPISEGGHTINIKDVIAKYPAIDGDTGKPAENVRYIKGSDPGNWLTIDPNTAEIKLNKMPDRESSLLVNGTYFAEVLCISEDMPAKTATGTVAIQVEDFNDHCPTLTSDFQTMCTTSDSVIVNAKDEDFFPNGPPFHYVIIPEGTEGKWQVEHLNVIPLLLLFCQCGGSAGLPGGFTELPFDTKSHLINYRTEGQGENTEVPLLNLPTQMDGALIDMGMAKQSSMAPMGGFDFQKSVTSMDGMNGGTYHDGFTSVYREGTFGMMNQPSGSGFYRSGFERRESAEGGEVYNGMALPDHFLRQYYSQKVASGNKNLGVKDSLLVYDFEGQDSSTGSVGCCSLLESDNDLQFLDDLGPKFKTLAEMCGGKKISTEVKQVFSPPPSTSINTQSTVSNVVTTQQLPPPPQPKPTVPKTEHTVIRETSERSQMVKDSTATVREGKTTLKKGMTNQGQMFLLQQQPVYYTTTPVLQPMQYVVQPQVQNTMVLAEAPATNLQDMVLVNGTQTGPAQGMVVRGQTMISNGQVQGPSMMLVDRSGVQGGGVNLIHTGNLSGSQTMMVVEGKVPTGSMKVLKGNQTCYVPGGILQQGEISGSQGVLVLGGPISNGVQLIQETGDPLDLRTTCSVLDLRDTHGYGHSRLSAAPKEKDACERHRRSCCKNYNKEFHLMATVFDENLSWYLDDNIRTFTTAPTTVNKEDEGFMESNKMHAINGFVYRNLQGLTMCKADKVTWHLSGMGSESDINNLYFQGNRFIYRQNRRDSISVFPHISHTVTMEPDSMGQFEVVSPTVNNYRSGMRANYTVQKCSMFQRQGEIMLHSKTYYIAAMEPSMSTELSSSVQDSSSEDSSSSDWMSSTIQSDEEDYSFQRFPGLGPGVQSSSLSSLLLLLETLVPEEEEVGSSMLLEDSGDDFTLPASSPSSTSSAPRETVMWPSSLE</sequence>
<feature type="compositionally biased region" description="Low complexity" evidence="18">
    <location>
        <begin position="1483"/>
        <end position="1494"/>
    </location>
</feature>
<dbReference type="SUPFAM" id="SSF49503">
    <property type="entry name" value="Cupredoxins"/>
    <property type="match status" value="1"/>
</dbReference>
<keyword evidence="3" id="KW-1003">Cell membrane</keyword>
<feature type="domain" description="Cadherin" evidence="19">
    <location>
        <begin position="568"/>
        <end position="679"/>
    </location>
</feature>
<dbReference type="FunFam" id="2.60.40.60:FF:000074">
    <property type="entry name" value="Desmoglein 4"/>
    <property type="match status" value="1"/>
</dbReference>
<dbReference type="Gene3D" id="2.60.40.420">
    <property type="entry name" value="Cupredoxins - blue copper proteins"/>
    <property type="match status" value="1"/>
</dbReference>
<evidence type="ECO:0000256" key="12">
    <source>
        <dbReference type="ARBA" id="ARBA00022989"/>
    </source>
</evidence>
<evidence type="ECO:0000256" key="17">
    <source>
        <dbReference type="RuleBase" id="RU004358"/>
    </source>
</evidence>
<reference evidence="20" key="1">
    <citation type="journal article" date="2015" name="PLoS Genet.">
        <title>Genome Sequencing of the Perciform Fish Larimichthys crocea Provides Insights into Molecular and Genetic Mechanisms of Stress Adaptation.</title>
        <authorList>
            <person name="Ao J."/>
            <person name="Mu Y."/>
            <person name="Xiang L.X."/>
            <person name="Fan D."/>
            <person name="Feng M."/>
            <person name="Zhang S."/>
            <person name="Shi Q."/>
            <person name="Zhu L.Y."/>
            <person name="Li T."/>
            <person name="Ding Y."/>
            <person name="Nie L."/>
            <person name="Li Q."/>
            <person name="Dong W.R."/>
            <person name="Jiang L."/>
            <person name="Sun B."/>
            <person name="Zhang X."/>
            <person name="Li M."/>
            <person name="Zhang H.Q."/>
            <person name="Xie S."/>
            <person name="Zhu Y."/>
            <person name="Jiang X."/>
            <person name="Wang X."/>
            <person name="Mu P."/>
            <person name="Chen W."/>
            <person name="Yue Z."/>
            <person name="Wang Z."/>
            <person name="Wang J."/>
            <person name="Shao J.Z."/>
            <person name="Chen X."/>
        </authorList>
    </citation>
    <scope>NUCLEOTIDE SEQUENCE [LARGE SCALE GENOMIC DNA]</scope>
    <source>
        <strain evidence="20">SSNF</strain>
        <tissue evidence="20">Blood</tissue>
    </source>
</reference>
<keyword evidence="4" id="KW-0165">Cleavage on pair of basic residues</keyword>
<keyword evidence="11" id="KW-0965">Cell junction</keyword>
<dbReference type="GO" id="GO:0005509">
    <property type="term" value="F:calcium ion binding"/>
    <property type="evidence" value="ECO:0007669"/>
    <property type="project" value="UniProtKB-UniRule"/>
</dbReference>
<keyword evidence="7" id="KW-0732">Signal</keyword>
<keyword evidence="14" id="KW-0325">Glycoprotein</keyword>
<evidence type="ECO:0000256" key="1">
    <source>
        <dbReference type="ARBA" id="ARBA00004251"/>
    </source>
</evidence>
<keyword evidence="6" id="KW-0479">Metal-binding</keyword>
<dbReference type="GO" id="GO:0030057">
    <property type="term" value="C:desmosome"/>
    <property type="evidence" value="ECO:0007669"/>
    <property type="project" value="UniProtKB-SubCell"/>
</dbReference>
<dbReference type="InterPro" id="IPR000233">
    <property type="entry name" value="Cadherin_Y-type_LIR"/>
</dbReference>
<dbReference type="InterPro" id="IPR009122">
    <property type="entry name" value="Desmosomal_cadherin"/>
</dbReference>
<feature type="domain" description="Cadherin" evidence="19">
    <location>
        <begin position="414"/>
        <end position="567"/>
    </location>
</feature>
<evidence type="ECO:0000256" key="9">
    <source>
        <dbReference type="ARBA" id="ARBA00022837"/>
    </source>
</evidence>
<dbReference type="Pfam" id="PF00028">
    <property type="entry name" value="Cadherin"/>
    <property type="match status" value="3"/>
</dbReference>
<evidence type="ECO:0000256" key="13">
    <source>
        <dbReference type="ARBA" id="ARBA00023136"/>
    </source>
</evidence>
<dbReference type="GO" id="GO:0002009">
    <property type="term" value="P:morphogenesis of an epithelium"/>
    <property type="evidence" value="ECO:0007669"/>
    <property type="project" value="UniProtKB-ARBA"/>
</dbReference>
<keyword evidence="13" id="KW-0472">Membrane</keyword>
<feature type="region of interest" description="Disordered" evidence="18">
    <location>
        <begin position="1467"/>
        <end position="1505"/>
    </location>
</feature>
<name>A0A0F8ADV8_LARCR</name>
<organism evidence="20">
    <name type="scientific">Larimichthys crocea</name>
    <name type="common">Large yellow croaker</name>
    <name type="synonym">Pseudosciaena crocea</name>
    <dbReference type="NCBI Taxonomy" id="215358"/>
    <lineage>
        <taxon>Eukaryota</taxon>
        <taxon>Metazoa</taxon>
        <taxon>Chordata</taxon>
        <taxon>Craniata</taxon>
        <taxon>Vertebrata</taxon>
        <taxon>Euteleostomi</taxon>
        <taxon>Actinopterygii</taxon>
        <taxon>Neopterygii</taxon>
        <taxon>Teleostei</taxon>
        <taxon>Neoteleostei</taxon>
        <taxon>Acanthomorphata</taxon>
        <taxon>Eupercaria</taxon>
        <taxon>Sciaenidae</taxon>
        <taxon>Larimichthys</taxon>
    </lineage>
</organism>
<evidence type="ECO:0000256" key="11">
    <source>
        <dbReference type="ARBA" id="ARBA00022949"/>
    </source>
</evidence>
<feature type="domain" description="Cadherin" evidence="19">
    <location>
        <begin position="308"/>
        <end position="413"/>
    </location>
</feature>
<evidence type="ECO:0000256" key="4">
    <source>
        <dbReference type="ARBA" id="ARBA00022685"/>
    </source>
</evidence>
<evidence type="ECO:0000256" key="3">
    <source>
        <dbReference type="ARBA" id="ARBA00022475"/>
    </source>
</evidence>
<keyword evidence="9 15" id="KW-0106">Calcium</keyword>
<feature type="compositionally biased region" description="Gly residues" evidence="18">
    <location>
        <begin position="518"/>
        <end position="531"/>
    </location>
</feature>
<proteinExistence type="predicted"/>
<feature type="compositionally biased region" description="Low complexity" evidence="18">
    <location>
        <begin position="532"/>
        <end position="544"/>
    </location>
</feature>
<evidence type="ECO:0000256" key="7">
    <source>
        <dbReference type="ARBA" id="ARBA00022729"/>
    </source>
</evidence>
<dbReference type="FunFam" id="2.60.40.60:FF:000068">
    <property type="entry name" value="Desmoglein 1"/>
    <property type="match status" value="1"/>
</dbReference>
<evidence type="ECO:0000256" key="16">
    <source>
        <dbReference type="RuleBase" id="RU003318"/>
    </source>
</evidence>
<dbReference type="Pfam" id="PF01049">
    <property type="entry name" value="CADH_Y-type_LIR"/>
    <property type="match status" value="1"/>
</dbReference>
<evidence type="ECO:0000256" key="15">
    <source>
        <dbReference type="PROSITE-ProRule" id="PRU00043"/>
    </source>
</evidence>
<protein>
    <submittedName>
        <fullName evidence="20">Desmoglein-2</fullName>
    </submittedName>
</protein>
<dbReference type="InterPro" id="IPR050971">
    <property type="entry name" value="Cadherin-domain_protein"/>
</dbReference>
<evidence type="ECO:0000259" key="19">
    <source>
        <dbReference type="PROSITE" id="PS50268"/>
    </source>
</evidence>
<evidence type="ECO:0000313" key="20">
    <source>
        <dbReference type="EMBL" id="KKF14314.1"/>
    </source>
</evidence>